<dbReference type="EMBL" id="FQYY01000003">
    <property type="protein sequence ID" value="SHI65828.1"/>
    <property type="molecule type" value="Genomic_DNA"/>
</dbReference>
<dbReference type="Proteomes" id="UP000184225">
    <property type="component" value="Unassembled WGS sequence"/>
</dbReference>
<organism evidence="2 3">
    <name type="scientific">Mesonia phycicola</name>
    <dbReference type="NCBI Taxonomy" id="579105"/>
    <lineage>
        <taxon>Bacteria</taxon>
        <taxon>Pseudomonadati</taxon>
        <taxon>Bacteroidota</taxon>
        <taxon>Flavobacteriia</taxon>
        <taxon>Flavobacteriales</taxon>
        <taxon>Flavobacteriaceae</taxon>
        <taxon>Mesonia</taxon>
    </lineage>
</organism>
<dbReference type="OrthoDB" id="9808543at2"/>
<dbReference type="PANTHER" id="PTHR42886:SF53">
    <property type="entry name" value="ALPHA_BETA-HYDROLASES SUPERFAMILY PROTEIN"/>
    <property type="match status" value="1"/>
</dbReference>
<protein>
    <submittedName>
        <fullName evidence="2">Alpha/beta hydrolase family protein</fullName>
    </submittedName>
</protein>
<dbReference type="InterPro" id="IPR000073">
    <property type="entry name" value="AB_hydrolase_1"/>
</dbReference>
<evidence type="ECO:0000313" key="3">
    <source>
        <dbReference type="Proteomes" id="UP000184225"/>
    </source>
</evidence>
<evidence type="ECO:0000259" key="1">
    <source>
        <dbReference type="Pfam" id="PF00561"/>
    </source>
</evidence>
<evidence type="ECO:0000313" key="2">
    <source>
        <dbReference type="EMBL" id="SHI65828.1"/>
    </source>
</evidence>
<gene>
    <name evidence="2" type="ORF">SAMN04488096_103213</name>
</gene>
<dbReference type="AlphaFoldDB" id="A0A1M6CYN1"/>
<proteinExistence type="predicted"/>
<reference evidence="2 3" key="1">
    <citation type="submission" date="2016-11" db="EMBL/GenBank/DDBJ databases">
        <authorList>
            <person name="Jaros S."/>
            <person name="Januszkiewicz K."/>
            <person name="Wedrychowicz H."/>
        </authorList>
    </citation>
    <scope>NUCLEOTIDE SEQUENCE [LARGE SCALE GENOMIC DNA]</scope>
    <source>
        <strain evidence="2 3">DSM 21425</strain>
    </source>
</reference>
<dbReference type="InterPro" id="IPR029058">
    <property type="entry name" value="AB_hydrolase_fold"/>
</dbReference>
<feature type="domain" description="AB hydrolase-1" evidence="1">
    <location>
        <begin position="31"/>
        <end position="160"/>
    </location>
</feature>
<accession>A0A1M6CYN1</accession>
<dbReference type="SUPFAM" id="SSF53474">
    <property type="entry name" value="alpha/beta-Hydrolases"/>
    <property type="match status" value="1"/>
</dbReference>
<name>A0A1M6CYN1_9FLAO</name>
<dbReference type="Pfam" id="PF00561">
    <property type="entry name" value="Abhydrolase_1"/>
    <property type="match status" value="1"/>
</dbReference>
<dbReference type="STRING" id="579105.SAMN04488096_103213"/>
<dbReference type="PANTHER" id="PTHR42886">
    <property type="entry name" value="RE40534P-RELATED"/>
    <property type="match status" value="1"/>
</dbReference>
<sequence>MIREKNFLLKGKHQKPIVTDVFFKPTQTPKPIVIFCHGYKGFKDWGAWDLVAEKFAEEGFFFIKFNFSHNGGTPENPIDFTDLEAFAQDNFTKQLDDLQTVIDWITITKEFHANADVRNLNLIGHSRGGGVTAIKAAEEKYVKKLITWNSVSDFGSRFPQDEQLKEWKKNKFIYVENGRTKQQMPHHIQFFEDFEANKERFSIQKAVKKLTIPYLIIHAENDSTVNFSEAEKLNSINKKSRLVTIEDSDHVFNTKHPWHEANLSTDLSKVVFKTIEFIKP</sequence>
<dbReference type="Gene3D" id="3.40.50.1820">
    <property type="entry name" value="alpha/beta hydrolase"/>
    <property type="match status" value="1"/>
</dbReference>
<dbReference type="GO" id="GO:0016787">
    <property type="term" value="F:hydrolase activity"/>
    <property type="evidence" value="ECO:0007669"/>
    <property type="project" value="UniProtKB-KW"/>
</dbReference>
<keyword evidence="3" id="KW-1185">Reference proteome</keyword>
<keyword evidence="2" id="KW-0378">Hydrolase</keyword>
<dbReference type="RefSeq" id="WP_073149155.1">
    <property type="nucleotide sequence ID" value="NZ_FQYY01000003.1"/>
</dbReference>